<organism evidence="6 7">
    <name type="scientific">Candidatus Roizmanbacteria bacterium CG22_combo_CG10-13_8_21_14_all_38_20</name>
    <dbReference type="NCBI Taxonomy" id="1974862"/>
    <lineage>
        <taxon>Bacteria</taxon>
        <taxon>Candidatus Roizmaniibacteriota</taxon>
    </lineage>
</organism>
<name>A0A2H0BUN7_9BACT</name>
<dbReference type="InterPro" id="IPR015421">
    <property type="entry name" value="PyrdxlP-dep_Trfase_major"/>
</dbReference>
<keyword evidence="1 4" id="KW-0663">Pyridoxal phosphate</keyword>
<dbReference type="SUPFAM" id="SSF53383">
    <property type="entry name" value="PLP-dependent transferases"/>
    <property type="match status" value="1"/>
</dbReference>
<proteinExistence type="inferred from homology"/>
<evidence type="ECO:0000256" key="3">
    <source>
        <dbReference type="PIRSR" id="PIRSR000390-1"/>
    </source>
</evidence>
<dbReference type="EMBL" id="PCTA01000027">
    <property type="protein sequence ID" value="PIP61393.1"/>
    <property type="molecule type" value="Genomic_DNA"/>
</dbReference>
<protein>
    <recommendedName>
        <fullName evidence="8">Erythromycin biosynthesis sensory transduction protein eryC1</fullName>
    </recommendedName>
</protein>
<dbReference type="InterPro" id="IPR015424">
    <property type="entry name" value="PyrdxlP-dep_Trfase"/>
</dbReference>
<dbReference type="PIRSF" id="PIRSF000390">
    <property type="entry name" value="PLP_StrS"/>
    <property type="match status" value="1"/>
</dbReference>
<dbReference type="GO" id="GO:0030170">
    <property type="term" value="F:pyridoxal phosphate binding"/>
    <property type="evidence" value="ECO:0007669"/>
    <property type="project" value="TreeGrafter"/>
</dbReference>
<dbReference type="InterPro" id="IPR000653">
    <property type="entry name" value="DegT/StrS_aminotransferase"/>
</dbReference>
<dbReference type="Proteomes" id="UP000231246">
    <property type="component" value="Unassembled WGS sequence"/>
</dbReference>
<dbReference type="CDD" id="cd00616">
    <property type="entry name" value="AHBA_syn"/>
    <property type="match status" value="1"/>
</dbReference>
<dbReference type="InterPro" id="IPR015422">
    <property type="entry name" value="PyrdxlP-dep_Trfase_small"/>
</dbReference>
<comment type="caution">
    <text evidence="6">The sequence shown here is derived from an EMBL/GenBank/DDBJ whole genome shotgun (WGS) entry which is preliminary data.</text>
</comment>
<evidence type="ECO:0000256" key="2">
    <source>
        <dbReference type="ARBA" id="ARBA00037999"/>
    </source>
</evidence>
<dbReference type="GO" id="GO:0008483">
    <property type="term" value="F:transaminase activity"/>
    <property type="evidence" value="ECO:0007669"/>
    <property type="project" value="TreeGrafter"/>
</dbReference>
<dbReference type="Gene3D" id="3.40.640.10">
    <property type="entry name" value="Type I PLP-dependent aspartate aminotransferase-like (Major domain)"/>
    <property type="match status" value="1"/>
</dbReference>
<feature type="active site" description="Proton acceptor" evidence="3">
    <location>
        <position position="194"/>
    </location>
</feature>
<dbReference type="GO" id="GO:0000271">
    <property type="term" value="P:polysaccharide biosynthetic process"/>
    <property type="evidence" value="ECO:0007669"/>
    <property type="project" value="TreeGrafter"/>
</dbReference>
<accession>A0A2H0BUN7</accession>
<evidence type="ECO:0000313" key="6">
    <source>
        <dbReference type="EMBL" id="PIP61393.1"/>
    </source>
</evidence>
<dbReference type="Pfam" id="PF01041">
    <property type="entry name" value="DegT_DnrJ_EryC1"/>
    <property type="match status" value="1"/>
</dbReference>
<reference evidence="6 7" key="1">
    <citation type="submission" date="2017-09" db="EMBL/GenBank/DDBJ databases">
        <title>Depth-based differentiation of microbial function through sediment-hosted aquifers and enrichment of novel symbionts in the deep terrestrial subsurface.</title>
        <authorList>
            <person name="Probst A.J."/>
            <person name="Ladd B."/>
            <person name="Jarett J.K."/>
            <person name="Geller-Mcgrath D.E."/>
            <person name="Sieber C.M."/>
            <person name="Emerson J.B."/>
            <person name="Anantharaman K."/>
            <person name="Thomas B.C."/>
            <person name="Malmstrom R."/>
            <person name="Stieglmeier M."/>
            <person name="Klingl A."/>
            <person name="Woyke T."/>
            <person name="Ryan C.M."/>
            <person name="Banfield J.F."/>
        </authorList>
    </citation>
    <scope>NUCLEOTIDE SEQUENCE [LARGE SCALE GENOMIC DNA]</scope>
    <source>
        <strain evidence="6">CG22_combo_CG10-13_8_21_14_all_38_20</strain>
    </source>
</reference>
<dbReference type="AlphaFoldDB" id="A0A2H0BUN7"/>
<evidence type="ECO:0000256" key="4">
    <source>
        <dbReference type="PIRSR" id="PIRSR000390-2"/>
    </source>
</evidence>
<evidence type="ECO:0000256" key="5">
    <source>
        <dbReference type="RuleBase" id="RU004508"/>
    </source>
</evidence>
<comment type="similarity">
    <text evidence="2 5">Belongs to the DegT/DnrJ/EryC1 family.</text>
</comment>
<dbReference type="Gene3D" id="3.90.1150.10">
    <property type="entry name" value="Aspartate Aminotransferase, domain 1"/>
    <property type="match status" value="1"/>
</dbReference>
<feature type="modified residue" description="N6-(pyridoxal phosphate)lysine" evidence="4">
    <location>
        <position position="194"/>
    </location>
</feature>
<evidence type="ECO:0000313" key="7">
    <source>
        <dbReference type="Proteomes" id="UP000231246"/>
    </source>
</evidence>
<evidence type="ECO:0008006" key="8">
    <source>
        <dbReference type="Google" id="ProtNLM"/>
    </source>
</evidence>
<dbReference type="PANTHER" id="PTHR30244">
    <property type="entry name" value="TRANSAMINASE"/>
    <property type="match status" value="1"/>
</dbReference>
<gene>
    <name evidence="6" type="ORF">COW99_04310</name>
</gene>
<evidence type="ECO:0000256" key="1">
    <source>
        <dbReference type="ARBA" id="ARBA00022898"/>
    </source>
</evidence>
<sequence>MKKTKTTIGIKVPFFPTSREFKVIRNELHDSLDQLGESGFLILGPKVSEFEEKMAKKVNRLYCVSCASGTDAITLALQANNIGVGDEVILPANSYPTIFGVALSHASPVLIDVERNTANLDPKQLKKKITHKTKAIIIVHLYGLSANINEIKSICKENKILLIEDCAQAVGSIYKKKPVGSFGDMAIFSFYPTKNLGALGDGGAIVTNTKRTYEKLKMLRMYGERNRYDSIFVGRNSRLDEIQAAFLLVKMRYLEKWLLIRKQLATIYFNNLVQLKNLTLPLESSFGEHSFHLFVIRTKQRNNLRKWLKEQGIETGIHYPKPIHFTTSFSYTGNKGSFPEAEQWSKEALSLPLHPFLTKKEIKYVTKQIQQFFSKTI</sequence>
<dbReference type="PANTHER" id="PTHR30244:SF36">
    <property type="entry name" value="3-OXO-GLUCOSE-6-PHOSPHATE:GLUTAMATE AMINOTRANSFERASE"/>
    <property type="match status" value="1"/>
</dbReference>